<dbReference type="InterPro" id="IPR002734">
    <property type="entry name" value="RibDG_C"/>
</dbReference>
<reference evidence="2 3" key="1">
    <citation type="submission" date="2020-05" db="EMBL/GenBank/DDBJ databases">
        <title>MicrobeNet Type strains.</title>
        <authorList>
            <person name="Nicholson A.C."/>
        </authorList>
    </citation>
    <scope>NUCLEOTIDE SEQUENCE [LARGE SCALE GENOMIC DNA]</scope>
    <source>
        <strain evidence="2 3">JCM 14547</strain>
    </source>
</reference>
<dbReference type="GO" id="GO:0009231">
    <property type="term" value="P:riboflavin biosynthetic process"/>
    <property type="evidence" value="ECO:0007669"/>
    <property type="project" value="InterPro"/>
</dbReference>
<evidence type="ECO:0000313" key="2">
    <source>
        <dbReference type="EMBL" id="NNH21967.1"/>
    </source>
</evidence>
<dbReference type="RefSeq" id="WP_171201825.1">
    <property type="nucleotide sequence ID" value="NZ_BAAANP010000001.1"/>
</dbReference>
<dbReference type="InterPro" id="IPR024072">
    <property type="entry name" value="DHFR-like_dom_sf"/>
</dbReference>
<dbReference type="Gene3D" id="3.40.430.10">
    <property type="entry name" value="Dihydrofolate Reductase, subunit A"/>
    <property type="match status" value="1"/>
</dbReference>
<dbReference type="AlphaFoldDB" id="A0A849BLM5"/>
<sequence>MRRLVVSVLTSLDGAYVGPGGDLSVLPFEDAFNDHNLALLRRAGTLVYGSTWFPDNWTHWSGVAQDAASGERDREIARLVTSLDALVVSDTTVVDAGAPWAATTRVVRRDDAPAEITRLKAGDGGDLLVFGSATTWNPLLAQGLVDELVVLVGAGLAGEGARLYAGPPASLRLLDAQVLPGSQLVRLRYDATPTAG</sequence>
<comment type="caution">
    <text evidence="2">The sequence shown here is derived from an EMBL/GenBank/DDBJ whole genome shotgun (WGS) entry which is preliminary data.</text>
</comment>
<keyword evidence="3" id="KW-1185">Reference proteome</keyword>
<dbReference type="GO" id="GO:0008703">
    <property type="term" value="F:5-amino-6-(5-phosphoribosylamino)uracil reductase activity"/>
    <property type="evidence" value="ECO:0007669"/>
    <property type="project" value="InterPro"/>
</dbReference>
<gene>
    <name evidence="2" type="ORF">HLB09_02460</name>
</gene>
<accession>A0A849BLM5</accession>
<dbReference type="SUPFAM" id="SSF53597">
    <property type="entry name" value="Dihydrofolate reductase-like"/>
    <property type="match status" value="1"/>
</dbReference>
<feature type="domain" description="Bacterial bifunctional deaminase-reductase C-terminal" evidence="1">
    <location>
        <begin position="4"/>
        <end position="174"/>
    </location>
</feature>
<name>A0A849BLM5_9ACTN</name>
<dbReference type="Proteomes" id="UP000555552">
    <property type="component" value="Unassembled WGS sequence"/>
</dbReference>
<dbReference type="EMBL" id="JABEMA010000014">
    <property type="protein sequence ID" value="NNH21967.1"/>
    <property type="molecule type" value="Genomic_DNA"/>
</dbReference>
<protein>
    <submittedName>
        <fullName evidence="2">Deaminase</fullName>
    </submittedName>
</protein>
<evidence type="ECO:0000313" key="3">
    <source>
        <dbReference type="Proteomes" id="UP000555552"/>
    </source>
</evidence>
<proteinExistence type="predicted"/>
<organism evidence="2 3">
    <name type="scientific">Pseudokineococcus marinus</name>
    <dbReference type="NCBI Taxonomy" id="351215"/>
    <lineage>
        <taxon>Bacteria</taxon>
        <taxon>Bacillati</taxon>
        <taxon>Actinomycetota</taxon>
        <taxon>Actinomycetes</taxon>
        <taxon>Kineosporiales</taxon>
        <taxon>Kineosporiaceae</taxon>
        <taxon>Pseudokineococcus</taxon>
    </lineage>
</organism>
<dbReference type="Pfam" id="PF01872">
    <property type="entry name" value="RibD_C"/>
    <property type="match status" value="1"/>
</dbReference>
<evidence type="ECO:0000259" key="1">
    <source>
        <dbReference type="Pfam" id="PF01872"/>
    </source>
</evidence>